<dbReference type="RefSeq" id="WP_165278439.1">
    <property type="nucleotide sequence ID" value="NZ_JAUZQE010000006.1"/>
</dbReference>
<dbReference type="InterPro" id="IPR009057">
    <property type="entry name" value="Homeodomain-like_sf"/>
</dbReference>
<comment type="caution">
    <text evidence="2">The sequence shown here is derived from an EMBL/GenBank/DDBJ whole genome shotgun (WGS) entry which is preliminary data.</text>
</comment>
<proteinExistence type="predicted"/>
<sequence length="307" mass="33281">MRERLDCAVLLTRCTLSWTQPILGQHAGGRLHLHGYDVLVDIDQEGAHAVLGQASMALRRYDACLLPVSPATLSWARTSLSHAGRSLHTPVMALVRDLTATGLHDLYGLGVADFLRSPFCGHEARVRVERLLDAKRAEMLAPAQLGDAAAEAAQYAASLHGHPDDCRADMPELEAFAVAAASHCEAMRDTFRDAKSKVVERFERAYITAALGRHEGNITMAARSAQKHRRAFWALMRKHNIDATPFRPRTESAAASAARSAHAPASEGRSAQVPACRDVTRQHRPGSAGRRLMVWGRAAGPGNPRGG</sequence>
<protein>
    <recommendedName>
        <fullName evidence="4">DNA binding HTH domain-containing protein</fullName>
    </recommendedName>
</protein>
<organism evidence="2 3">
    <name type="scientific">Yanghanlia caeni</name>
    <dbReference type="NCBI Taxonomy" id="3064283"/>
    <lineage>
        <taxon>Bacteria</taxon>
        <taxon>Pseudomonadati</taxon>
        <taxon>Pseudomonadota</taxon>
        <taxon>Betaproteobacteria</taxon>
        <taxon>Burkholderiales</taxon>
        <taxon>Alcaligenaceae</taxon>
        <taxon>Yanghanlia</taxon>
    </lineage>
</organism>
<evidence type="ECO:0000256" key="1">
    <source>
        <dbReference type="SAM" id="MobiDB-lite"/>
    </source>
</evidence>
<dbReference type="Proteomes" id="UP001232156">
    <property type="component" value="Unassembled WGS sequence"/>
</dbReference>
<evidence type="ECO:0000313" key="2">
    <source>
        <dbReference type="EMBL" id="MDR4125201.1"/>
    </source>
</evidence>
<feature type="compositionally biased region" description="Low complexity" evidence="1">
    <location>
        <begin position="296"/>
        <end position="307"/>
    </location>
</feature>
<feature type="region of interest" description="Disordered" evidence="1">
    <location>
        <begin position="244"/>
        <end position="307"/>
    </location>
</feature>
<dbReference type="EMBL" id="JAUZQE010000006">
    <property type="protein sequence ID" value="MDR4125201.1"/>
    <property type="molecule type" value="Genomic_DNA"/>
</dbReference>
<dbReference type="SUPFAM" id="SSF46689">
    <property type="entry name" value="Homeodomain-like"/>
    <property type="match status" value="1"/>
</dbReference>
<evidence type="ECO:0000313" key="3">
    <source>
        <dbReference type="Proteomes" id="UP001232156"/>
    </source>
</evidence>
<keyword evidence="3" id="KW-1185">Reference proteome</keyword>
<gene>
    <name evidence="2" type="ORF">Q8947_04270</name>
</gene>
<feature type="compositionally biased region" description="Low complexity" evidence="1">
    <location>
        <begin position="252"/>
        <end position="266"/>
    </location>
</feature>
<evidence type="ECO:0008006" key="4">
    <source>
        <dbReference type="Google" id="ProtNLM"/>
    </source>
</evidence>
<reference evidence="2 3" key="1">
    <citation type="submission" date="2023-08" db="EMBL/GenBank/DDBJ databases">
        <title>Alcaligenaceae gen. nov., a novel taxon isolated from the sludge of Yixing Pesticide Factory.</title>
        <authorList>
            <person name="Ruan L."/>
        </authorList>
    </citation>
    <scope>NUCLEOTIDE SEQUENCE [LARGE SCALE GENOMIC DNA]</scope>
    <source>
        <strain evidence="2 3">LG-2</strain>
    </source>
</reference>
<accession>A0ABU1D461</accession>
<name>A0ABU1D461_9BURK</name>
<dbReference type="Gene3D" id="1.10.10.60">
    <property type="entry name" value="Homeodomain-like"/>
    <property type="match status" value="1"/>
</dbReference>